<sequence length="111" mass="11884">MGHRTDQWDDEPIGDLDLGFRRRWRRAWHHYAAIMLGFVGFVLAVGSVRAPGLPTLGAALVLLSPWALTRADGPRARAGAPPPPPPPLRDELCWTAAALALAVVGAGLFAV</sequence>
<keyword evidence="1" id="KW-1133">Transmembrane helix</keyword>
<accession>A0A6L7ESQ2</accession>
<feature type="transmembrane region" description="Helical" evidence="1">
    <location>
        <begin position="28"/>
        <end position="46"/>
    </location>
</feature>
<evidence type="ECO:0000313" key="2">
    <source>
        <dbReference type="EMBL" id="MXG89700.1"/>
    </source>
</evidence>
<keyword evidence="1" id="KW-0472">Membrane</keyword>
<keyword evidence="1" id="KW-0812">Transmembrane</keyword>
<dbReference type="RefSeq" id="WP_160877443.1">
    <property type="nucleotide sequence ID" value="NZ_WUEK01000005.1"/>
</dbReference>
<gene>
    <name evidence="2" type="ORF">GRQ65_09070</name>
</gene>
<keyword evidence="3" id="KW-1185">Reference proteome</keyword>
<feature type="transmembrane region" description="Helical" evidence="1">
    <location>
        <begin position="92"/>
        <end position="110"/>
    </location>
</feature>
<organism evidence="2 3">
    <name type="scientific">Nocardioides flavescens</name>
    <dbReference type="NCBI Taxonomy" id="2691959"/>
    <lineage>
        <taxon>Bacteria</taxon>
        <taxon>Bacillati</taxon>
        <taxon>Actinomycetota</taxon>
        <taxon>Actinomycetes</taxon>
        <taxon>Propionibacteriales</taxon>
        <taxon>Nocardioidaceae</taxon>
        <taxon>Nocardioides</taxon>
    </lineage>
</organism>
<dbReference type="Proteomes" id="UP000473325">
    <property type="component" value="Unassembled WGS sequence"/>
</dbReference>
<reference evidence="2 3" key="1">
    <citation type="submission" date="2019-12" db="EMBL/GenBank/DDBJ databases">
        <authorList>
            <person name="Kun Z."/>
        </authorList>
    </citation>
    <scope>NUCLEOTIDE SEQUENCE [LARGE SCALE GENOMIC DNA]</scope>
    <source>
        <strain evidence="2 3">YIM 123512</strain>
    </source>
</reference>
<name>A0A6L7ESQ2_9ACTN</name>
<comment type="caution">
    <text evidence="2">The sequence shown here is derived from an EMBL/GenBank/DDBJ whole genome shotgun (WGS) entry which is preliminary data.</text>
</comment>
<protein>
    <submittedName>
        <fullName evidence="2">Uncharacterized protein</fullName>
    </submittedName>
</protein>
<proteinExistence type="predicted"/>
<dbReference type="EMBL" id="WUEK01000005">
    <property type="protein sequence ID" value="MXG89700.1"/>
    <property type="molecule type" value="Genomic_DNA"/>
</dbReference>
<evidence type="ECO:0000313" key="3">
    <source>
        <dbReference type="Proteomes" id="UP000473325"/>
    </source>
</evidence>
<evidence type="ECO:0000256" key="1">
    <source>
        <dbReference type="SAM" id="Phobius"/>
    </source>
</evidence>
<dbReference type="AlphaFoldDB" id="A0A6L7ESQ2"/>